<gene>
    <name evidence="2" type="ORF">AMOL_1890</name>
</gene>
<keyword evidence="1" id="KW-1133">Transmembrane helix</keyword>
<dbReference type="AlphaFoldDB" id="A0AB33GYR1"/>
<evidence type="ECO:0000313" key="2">
    <source>
        <dbReference type="EMBL" id="AXX92853.1"/>
    </source>
</evidence>
<accession>A0AB33GYR1</accession>
<evidence type="ECO:0000313" key="3">
    <source>
        <dbReference type="Proteomes" id="UP000262712"/>
    </source>
</evidence>
<dbReference type="Proteomes" id="UP000262712">
    <property type="component" value="Chromosome"/>
</dbReference>
<name>A0AB33GYR1_9BACT</name>
<reference evidence="2 3" key="1">
    <citation type="submission" date="2018-08" db="EMBL/GenBank/DDBJ databases">
        <title>Complete genome of the Arcobacter molluscorum type strain LMG 25693.</title>
        <authorList>
            <person name="Miller W.G."/>
            <person name="Yee E."/>
            <person name="Bono J.L."/>
        </authorList>
    </citation>
    <scope>NUCLEOTIDE SEQUENCE [LARGE SCALE GENOMIC DNA]</scope>
    <source>
        <strain evidence="2 3">CECT 7696</strain>
    </source>
</reference>
<sequence>MTRIENTSKNPANAQTATIKEIFLFIYKYNFNLKIYFIFFCINIYYLIFIKI</sequence>
<organism evidence="2 3">
    <name type="scientific">Malaciobacter molluscorum LMG 25693</name>
    <dbReference type="NCBI Taxonomy" id="870501"/>
    <lineage>
        <taxon>Bacteria</taxon>
        <taxon>Pseudomonadati</taxon>
        <taxon>Campylobacterota</taxon>
        <taxon>Epsilonproteobacteria</taxon>
        <taxon>Campylobacterales</taxon>
        <taxon>Arcobacteraceae</taxon>
        <taxon>Malaciobacter</taxon>
    </lineage>
</organism>
<protein>
    <submittedName>
        <fullName evidence="2">Uncharacterized protein</fullName>
    </submittedName>
</protein>
<dbReference type="EMBL" id="CP032098">
    <property type="protein sequence ID" value="AXX92853.1"/>
    <property type="molecule type" value="Genomic_DNA"/>
</dbReference>
<feature type="transmembrane region" description="Helical" evidence="1">
    <location>
        <begin position="33"/>
        <end position="50"/>
    </location>
</feature>
<keyword evidence="1" id="KW-0812">Transmembrane</keyword>
<evidence type="ECO:0000256" key="1">
    <source>
        <dbReference type="SAM" id="Phobius"/>
    </source>
</evidence>
<dbReference type="KEGG" id="amol:AMOL_1890"/>
<keyword evidence="1" id="KW-0472">Membrane</keyword>
<proteinExistence type="predicted"/>